<name>A0A0X3NXQ0_SCHSO</name>
<protein>
    <submittedName>
        <fullName evidence="1">Uncharacterized protein</fullName>
    </submittedName>
</protein>
<organism evidence="1">
    <name type="scientific">Schistocephalus solidus</name>
    <name type="common">Tapeworm</name>
    <dbReference type="NCBI Taxonomy" id="70667"/>
    <lineage>
        <taxon>Eukaryota</taxon>
        <taxon>Metazoa</taxon>
        <taxon>Spiralia</taxon>
        <taxon>Lophotrochozoa</taxon>
        <taxon>Platyhelminthes</taxon>
        <taxon>Cestoda</taxon>
        <taxon>Eucestoda</taxon>
        <taxon>Diphyllobothriidea</taxon>
        <taxon>Diphyllobothriidae</taxon>
        <taxon>Schistocephalus</taxon>
    </lineage>
</organism>
<proteinExistence type="predicted"/>
<dbReference type="AlphaFoldDB" id="A0A0X3NXQ0"/>
<evidence type="ECO:0000313" key="1">
    <source>
        <dbReference type="EMBL" id="JAP44534.1"/>
    </source>
</evidence>
<sequence length="109" mass="12898">MRNSMSKQFTILQKPIVAKFVKVQDTPSSSLKFKEDITFYESSTFKNCFMHFVSIKYIYIYKSIENQLGKRTLYKQPFLYRSYSASDQVGAYSKATLQMLLTYFEIKLH</sequence>
<reference evidence="1" key="1">
    <citation type="submission" date="2016-01" db="EMBL/GenBank/DDBJ databases">
        <title>Reference transcriptome for the parasite Schistocephalus solidus: insights into the molecular evolution of parasitism.</title>
        <authorList>
            <person name="Hebert F.O."/>
            <person name="Grambauer S."/>
            <person name="Barber I."/>
            <person name="Landry C.R."/>
            <person name="Aubin-Horth N."/>
        </authorList>
    </citation>
    <scope>NUCLEOTIDE SEQUENCE</scope>
</reference>
<dbReference type="EMBL" id="GEEE01018691">
    <property type="protein sequence ID" value="JAP44534.1"/>
    <property type="molecule type" value="Transcribed_RNA"/>
</dbReference>
<gene>
    <name evidence="1" type="ORF">TR153580</name>
</gene>
<accession>A0A0X3NXQ0</accession>